<dbReference type="GO" id="GO:0050482">
    <property type="term" value="P:arachidonate secretion"/>
    <property type="evidence" value="ECO:0007669"/>
    <property type="project" value="InterPro"/>
</dbReference>
<proteinExistence type="predicted"/>
<dbReference type="SUPFAM" id="SSF48619">
    <property type="entry name" value="Phospholipase A2, PLA2"/>
    <property type="match status" value="1"/>
</dbReference>
<dbReference type="Pfam" id="PF09056">
    <property type="entry name" value="Phospholip_A2_3"/>
    <property type="match status" value="1"/>
</dbReference>
<organism evidence="2 3">
    <name type="scientific">Akanthomyces lecanii RCEF 1005</name>
    <dbReference type="NCBI Taxonomy" id="1081108"/>
    <lineage>
        <taxon>Eukaryota</taxon>
        <taxon>Fungi</taxon>
        <taxon>Dikarya</taxon>
        <taxon>Ascomycota</taxon>
        <taxon>Pezizomycotina</taxon>
        <taxon>Sordariomycetes</taxon>
        <taxon>Hypocreomycetidae</taxon>
        <taxon>Hypocreales</taxon>
        <taxon>Cordycipitaceae</taxon>
        <taxon>Akanthomyces</taxon>
        <taxon>Cordyceps confragosa</taxon>
    </lineage>
</organism>
<dbReference type="GO" id="GO:0004623">
    <property type="term" value="F:phospholipase A2 activity"/>
    <property type="evidence" value="ECO:0007669"/>
    <property type="project" value="InterPro"/>
</dbReference>
<sequence>MMHFPLISAAVASLAATGAALPTTYTAAVDELIFDASISTFQNARETTTLQCNWSSEICWWWPGKPQAYDFRPICARHDFGYRNTKAQKRFTEAMKESIDLNFLTNVYDYCAQKAANERLPSVLDIELDDVIVGQEIPGVRRWGIAVSDLVAWLGPEEE</sequence>
<feature type="signal peptide" evidence="1">
    <location>
        <begin position="1"/>
        <end position="20"/>
    </location>
</feature>
<name>A0A168HKI4_CORDF</name>
<evidence type="ECO:0000256" key="1">
    <source>
        <dbReference type="SAM" id="SignalP"/>
    </source>
</evidence>
<protein>
    <submittedName>
        <fullName evidence="2">Secretory phospholipase A2</fullName>
    </submittedName>
</protein>
<dbReference type="InterPro" id="IPR015141">
    <property type="entry name" value="PLipase_A2_prok/fun"/>
</dbReference>
<dbReference type="Proteomes" id="UP000076881">
    <property type="component" value="Unassembled WGS sequence"/>
</dbReference>
<dbReference type="GO" id="GO:0006644">
    <property type="term" value="P:phospholipid metabolic process"/>
    <property type="evidence" value="ECO:0007669"/>
    <property type="project" value="InterPro"/>
</dbReference>
<keyword evidence="3" id="KW-1185">Reference proteome</keyword>
<gene>
    <name evidence="2" type="ORF">LEL_04723</name>
</gene>
<dbReference type="AlphaFoldDB" id="A0A168HKI4"/>
<evidence type="ECO:0000313" key="2">
    <source>
        <dbReference type="EMBL" id="OAA77900.1"/>
    </source>
</evidence>
<comment type="caution">
    <text evidence="2">The sequence shown here is derived from an EMBL/GenBank/DDBJ whole genome shotgun (WGS) entry which is preliminary data.</text>
</comment>
<dbReference type="EMBL" id="AZHF01000003">
    <property type="protein sequence ID" value="OAA77900.1"/>
    <property type="molecule type" value="Genomic_DNA"/>
</dbReference>
<evidence type="ECO:0000313" key="3">
    <source>
        <dbReference type="Proteomes" id="UP000076881"/>
    </source>
</evidence>
<dbReference type="Gene3D" id="1.20.90.10">
    <property type="entry name" value="Phospholipase A2 domain"/>
    <property type="match status" value="1"/>
</dbReference>
<dbReference type="InterPro" id="IPR036444">
    <property type="entry name" value="PLipase_A2_dom_sf"/>
</dbReference>
<dbReference type="OrthoDB" id="5120271at2759"/>
<accession>A0A168HKI4</accession>
<feature type="chain" id="PRO_5007897663" evidence="1">
    <location>
        <begin position="21"/>
        <end position="159"/>
    </location>
</feature>
<keyword evidence="1" id="KW-0732">Signal</keyword>
<reference evidence="2 3" key="1">
    <citation type="journal article" date="2016" name="Genome Biol. Evol.">
        <title>Divergent and convergent evolution of fungal pathogenicity.</title>
        <authorList>
            <person name="Shang Y."/>
            <person name="Xiao G."/>
            <person name="Zheng P."/>
            <person name="Cen K."/>
            <person name="Zhan S."/>
            <person name="Wang C."/>
        </authorList>
    </citation>
    <scope>NUCLEOTIDE SEQUENCE [LARGE SCALE GENOMIC DNA]</scope>
    <source>
        <strain evidence="2 3">RCEF 1005</strain>
    </source>
</reference>